<evidence type="ECO:0000256" key="3">
    <source>
        <dbReference type="ARBA" id="ARBA00038412"/>
    </source>
</evidence>
<dbReference type="Proteomes" id="UP001478862">
    <property type="component" value="Unassembled WGS sequence"/>
</dbReference>
<feature type="domain" description="HNH" evidence="5">
    <location>
        <begin position="56"/>
        <end position="96"/>
    </location>
</feature>
<dbReference type="GO" id="GO:0004519">
    <property type="term" value="F:endonuclease activity"/>
    <property type="evidence" value="ECO:0007669"/>
    <property type="project" value="UniProtKB-KW"/>
</dbReference>
<sequence length="116" mass="14288">MQQYVTDEQKSKFYSSYTWRKLRQQIKERDNFECQECKRNGLVFIDTFEMNKSGRRKKIKLIVHHKLELQDRPDLALDVDNLETLCVNCHNKLHDRYFKFASWQPKRNRFADDEKW</sequence>
<name>A0ABV1MPV4_9BACI</name>
<dbReference type="EMBL" id="JBEGDG010000002">
    <property type="protein sequence ID" value="MEQ6353949.1"/>
    <property type="molecule type" value="Genomic_DNA"/>
</dbReference>
<evidence type="ECO:0000313" key="6">
    <source>
        <dbReference type="EMBL" id="MEQ6353949.1"/>
    </source>
</evidence>
<keyword evidence="7" id="KW-1185">Reference proteome</keyword>
<comment type="similarity">
    <text evidence="3">Belongs to the HNH nuclease family.</text>
</comment>
<dbReference type="PANTHER" id="PTHR41286">
    <property type="entry name" value="HNH NUCLEASE YAJD-RELATED"/>
    <property type="match status" value="1"/>
</dbReference>
<proteinExistence type="inferred from homology"/>
<dbReference type="InterPro" id="IPR003615">
    <property type="entry name" value="HNH_nuc"/>
</dbReference>
<keyword evidence="6" id="KW-0255">Endonuclease</keyword>
<gene>
    <name evidence="6" type="ORF">ABNX05_04915</name>
</gene>
<dbReference type="RefSeq" id="WP_349658699.1">
    <property type="nucleotide sequence ID" value="NZ_JBEGDG010000002.1"/>
</dbReference>
<evidence type="ECO:0000256" key="1">
    <source>
        <dbReference type="ARBA" id="ARBA00022722"/>
    </source>
</evidence>
<dbReference type="GO" id="GO:0016787">
    <property type="term" value="F:hydrolase activity"/>
    <property type="evidence" value="ECO:0007669"/>
    <property type="project" value="UniProtKB-KW"/>
</dbReference>
<evidence type="ECO:0000259" key="5">
    <source>
        <dbReference type="Pfam" id="PF01844"/>
    </source>
</evidence>
<dbReference type="Gene3D" id="1.10.30.50">
    <property type="match status" value="1"/>
</dbReference>
<evidence type="ECO:0000313" key="7">
    <source>
        <dbReference type="Proteomes" id="UP001478862"/>
    </source>
</evidence>
<protein>
    <recommendedName>
        <fullName evidence="4">Putative HNH nuclease YajD</fullName>
    </recommendedName>
</protein>
<keyword evidence="1" id="KW-0540">Nuclease</keyword>
<organism evidence="6 7">
    <name type="scientific">Lysinibacillus zambalensis</name>
    <dbReference type="NCBI Taxonomy" id="3160866"/>
    <lineage>
        <taxon>Bacteria</taxon>
        <taxon>Bacillati</taxon>
        <taxon>Bacillota</taxon>
        <taxon>Bacilli</taxon>
        <taxon>Bacillales</taxon>
        <taxon>Bacillaceae</taxon>
        <taxon>Lysinibacillus</taxon>
    </lineage>
</organism>
<accession>A0ABV1MPV4</accession>
<dbReference type="CDD" id="cd00085">
    <property type="entry name" value="HNHc"/>
    <property type="match status" value="1"/>
</dbReference>
<reference evidence="6 7" key="1">
    <citation type="submission" date="2024-06" db="EMBL/GenBank/DDBJ databases">
        <title>Lysinibacillus zambalefons sp. nov., a Novel Firmicute Isolated from the Poon Bato Zambales Hyperalkaline Spring.</title>
        <authorList>
            <person name="Aja J.A."/>
            <person name="Lazaro J.E.H."/>
            <person name="Llorin L.D."/>
            <person name="Lim K.R."/>
            <person name="Teodosio J."/>
            <person name="Dalisay D.S."/>
        </authorList>
    </citation>
    <scope>NUCLEOTIDE SEQUENCE [LARGE SCALE GENOMIC DNA]</scope>
    <source>
        <strain evidence="6 7">M3</strain>
    </source>
</reference>
<keyword evidence="2 6" id="KW-0378">Hydrolase</keyword>
<dbReference type="InterPro" id="IPR002711">
    <property type="entry name" value="HNH"/>
</dbReference>
<comment type="caution">
    <text evidence="6">The sequence shown here is derived from an EMBL/GenBank/DDBJ whole genome shotgun (WGS) entry which is preliminary data.</text>
</comment>
<evidence type="ECO:0000256" key="2">
    <source>
        <dbReference type="ARBA" id="ARBA00022801"/>
    </source>
</evidence>
<dbReference type="Pfam" id="PF01844">
    <property type="entry name" value="HNH"/>
    <property type="match status" value="1"/>
</dbReference>
<dbReference type="PANTHER" id="PTHR41286:SF1">
    <property type="entry name" value="HNH NUCLEASE YAJD-RELATED"/>
    <property type="match status" value="1"/>
</dbReference>
<evidence type="ECO:0000256" key="4">
    <source>
        <dbReference type="ARBA" id="ARBA00040194"/>
    </source>
</evidence>